<protein>
    <recommendedName>
        <fullName evidence="2">Nucleoid-associated protein SAMN04515671_2162</fullName>
    </recommendedName>
</protein>
<organism evidence="5 6">
    <name type="scientific">Nakamurella panacisegetis</name>
    <dbReference type="NCBI Taxonomy" id="1090615"/>
    <lineage>
        <taxon>Bacteria</taxon>
        <taxon>Bacillati</taxon>
        <taxon>Actinomycetota</taxon>
        <taxon>Actinomycetes</taxon>
        <taxon>Nakamurellales</taxon>
        <taxon>Nakamurellaceae</taxon>
        <taxon>Nakamurella</taxon>
    </lineage>
</organism>
<dbReference type="HAMAP" id="MF_00274">
    <property type="entry name" value="DNA_YbaB_EbfC"/>
    <property type="match status" value="1"/>
</dbReference>
<dbReference type="OrthoDB" id="9809370at2"/>
<gene>
    <name evidence="5" type="ORF">SAMN04515671_2162</name>
</gene>
<evidence type="ECO:0000256" key="2">
    <source>
        <dbReference type="HAMAP-Rule" id="MF_00274"/>
    </source>
</evidence>
<dbReference type="PANTHER" id="PTHR33449:SF1">
    <property type="entry name" value="NUCLEOID-ASSOCIATED PROTEIN YBAB"/>
    <property type="match status" value="1"/>
</dbReference>
<accession>A0A1H0N1A1</accession>
<dbReference type="STRING" id="1090615.SAMN04515671_2162"/>
<dbReference type="NCBIfam" id="TIGR00103">
    <property type="entry name" value="DNA_YbaB_EbfC"/>
    <property type="match status" value="1"/>
</dbReference>
<dbReference type="InterPro" id="IPR004401">
    <property type="entry name" value="YbaB/EbfC"/>
</dbReference>
<keyword evidence="3" id="KW-0175">Coiled coil</keyword>
<dbReference type="Proteomes" id="UP000198741">
    <property type="component" value="Chromosome I"/>
</dbReference>
<feature type="coiled-coil region" evidence="3">
    <location>
        <begin position="8"/>
        <end position="35"/>
    </location>
</feature>
<evidence type="ECO:0000256" key="3">
    <source>
        <dbReference type="SAM" id="Coils"/>
    </source>
</evidence>
<sequence length="143" mass="14540">MMPGMPDLQSLLQHAQQMQADMAQAQADMAAAEFTGHAGSGLVQATVSGDGQLKALVIDPSVVDPTDVETLADLVIAAVRDATRAATESAEQTMGAMAGPPAGLDLSAFGLPTIDGFPADDDDDEFDDDDEDDAPAALPPSGA</sequence>
<dbReference type="PANTHER" id="PTHR33449">
    <property type="entry name" value="NUCLEOID-ASSOCIATED PROTEIN YBAB"/>
    <property type="match status" value="1"/>
</dbReference>
<comment type="subcellular location">
    <subcellularLocation>
        <location evidence="2">Cytoplasm</location>
        <location evidence="2">Nucleoid</location>
    </subcellularLocation>
</comment>
<dbReference type="Pfam" id="PF02575">
    <property type="entry name" value="YbaB_DNA_bd"/>
    <property type="match status" value="1"/>
</dbReference>
<evidence type="ECO:0000313" key="6">
    <source>
        <dbReference type="Proteomes" id="UP000198741"/>
    </source>
</evidence>
<dbReference type="EMBL" id="LT629710">
    <property type="protein sequence ID" value="SDO86401.1"/>
    <property type="molecule type" value="Genomic_DNA"/>
</dbReference>
<dbReference type="Gene3D" id="3.30.1310.10">
    <property type="entry name" value="Nucleoid-associated protein YbaB-like domain"/>
    <property type="match status" value="1"/>
</dbReference>
<comment type="similarity">
    <text evidence="2">Belongs to the YbaB/EbfC family.</text>
</comment>
<comment type="function">
    <text evidence="2">Binds to DNA and alters its conformation. May be involved in regulation of gene expression, nucleoid organization and DNA protection.</text>
</comment>
<dbReference type="GO" id="GO:0043590">
    <property type="term" value="C:bacterial nucleoid"/>
    <property type="evidence" value="ECO:0007669"/>
    <property type="project" value="UniProtKB-UniRule"/>
</dbReference>
<evidence type="ECO:0000256" key="4">
    <source>
        <dbReference type="SAM" id="MobiDB-lite"/>
    </source>
</evidence>
<dbReference type="SUPFAM" id="SSF82607">
    <property type="entry name" value="YbaB-like"/>
    <property type="match status" value="1"/>
</dbReference>
<reference evidence="5 6" key="1">
    <citation type="submission" date="2016-10" db="EMBL/GenBank/DDBJ databases">
        <authorList>
            <person name="de Groot N.N."/>
        </authorList>
    </citation>
    <scope>NUCLEOTIDE SEQUENCE [LARGE SCALE GENOMIC DNA]</scope>
    <source>
        <strain evidence="6">P4-7,KCTC 19426,CECT 7604</strain>
    </source>
</reference>
<comment type="subunit">
    <text evidence="2">Homodimer.</text>
</comment>
<evidence type="ECO:0000313" key="5">
    <source>
        <dbReference type="EMBL" id="SDO86401.1"/>
    </source>
</evidence>
<keyword evidence="1 2" id="KW-0238">DNA-binding</keyword>
<dbReference type="AlphaFoldDB" id="A0A1H0N1A1"/>
<name>A0A1H0N1A1_9ACTN</name>
<dbReference type="InterPro" id="IPR036894">
    <property type="entry name" value="YbaB-like_sf"/>
</dbReference>
<keyword evidence="6" id="KW-1185">Reference proteome</keyword>
<feature type="compositionally biased region" description="Acidic residues" evidence="4">
    <location>
        <begin position="118"/>
        <end position="134"/>
    </location>
</feature>
<keyword evidence="2" id="KW-0963">Cytoplasm</keyword>
<dbReference type="GO" id="GO:0003677">
    <property type="term" value="F:DNA binding"/>
    <property type="evidence" value="ECO:0007669"/>
    <property type="project" value="UniProtKB-UniRule"/>
</dbReference>
<feature type="region of interest" description="Disordered" evidence="4">
    <location>
        <begin position="109"/>
        <end position="143"/>
    </location>
</feature>
<proteinExistence type="inferred from homology"/>
<evidence type="ECO:0000256" key="1">
    <source>
        <dbReference type="ARBA" id="ARBA00023125"/>
    </source>
</evidence>
<dbReference type="GO" id="GO:0005829">
    <property type="term" value="C:cytosol"/>
    <property type="evidence" value="ECO:0007669"/>
    <property type="project" value="TreeGrafter"/>
</dbReference>